<dbReference type="InterPro" id="IPR013783">
    <property type="entry name" value="Ig-like_fold"/>
</dbReference>
<dbReference type="GO" id="GO:0034044">
    <property type="term" value="C:exomer complex"/>
    <property type="evidence" value="ECO:0007669"/>
    <property type="project" value="TreeGrafter"/>
</dbReference>
<evidence type="ECO:0000313" key="8">
    <source>
        <dbReference type="EMBL" id="KAH3680403.1"/>
    </source>
</evidence>
<dbReference type="InterPro" id="IPR036420">
    <property type="entry name" value="BRCT_dom_sf"/>
</dbReference>
<feature type="compositionally biased region" description="Basic residues" evidence="5">
    <location>
        <begin position="588"/>
        <end position="600"/>
    </location>
</feature>
<comment type="similarity">
    <text evidence="3">Belongs to the CHS5 family.</text>
</comment>
<dbReference type="PROSITE" id="PS50172">
    <property type="entry name" value="BRCT"/>
    <property type="match status" value="1"/>
</dbReference>
<protein>
    <recommendedName>
        <fullName evidence="4">Chitin biosynthesis protein CHS5</fullName>
    </recommendedName>
</protein>
<evidence type="ECO:0000256" key="3">
    <source>
        <dbReference type="ARBA" id="ARBA00060872"/>
    </source>
</evidence>
<dbReference type="SMART" id="SM00292">
    <property type="entry name" value="BRCT"/>
    <property type="match status" value="1"/>
</dbReference>
<gene>
    <name evidence="8" type="ORF">WICMUC_000334</name>
</gene>
<dbReference type="GO" id="GO:0000747">
    <property type="term" value="P:conjugation with cellular fusion"/>
    <property type="evidence" value="ECO:0007669"/>
    <property type="project" value="TreeGrafter"/>
</dbReference>
<dbReference type="Pfam" id="PF16893">
    <property type="entry name" value="fn3_2"/>
    <property type="match status" value="1"/>
</dbReference>
<dbReference type="GO" id="GO:0006893">
    <property type="term" value="P:Golgi to plasma membrane transport"/>
    <property type="evidence" value="ECO:0007669"/>
    <property type="project" value="TreeGrafter"/>
</dbReference>
<comment type="caution">
    <text evidence="8">The sequence shown here is derived from an EMBL/GenBank/DDBJ whole genome shotgun (WGS) entry which is preliminary data.</text>
</comment>
<dbReference type="FunFam" id="3.40.50.10190:FF:000077">
    <property type="entry name" value="Chitin biosynthesis protein CHS5"/>
    <property type="match status" value="1"/>
</dbReference>
<dbReference type="CDD" id="cd13945">
    <property type="entry name" value="Chs5_N"/>
    <property type="match status" value="1"/>
</dbReference>
<dbReference type="PANTHER" id="PTHR47351:SF1">
    <property type="entry name" value="CHITIN BIOSYNTHESIS PROTEIN CHS5"/>
    <property type="match status" value="1"/>
</dbReference>
<dbReference type="Proteomes" id="UP000769528">
    <property type="component" value="Unassembled WGS sequence"/>
</dbReference>
<feature type="region of interest" description="Disordered" evidence="5">
    <location>
        <begin position="396"/>
        <end position="600"/>
    </location>
</feature>
<dbReference type="InterPro" id="IPR052827">
    <property type="entry name" value="CHS_Export/Cell_Fusion_Reg"/>
</dbReference>
<dbReference type="Gene3D" id="2.60.40.10">
    <property type="entry name" value="Immunoglobulins"/>
    <property type="match status" value="1"/>
</dbReference>
<reference evidence="8" key="2">
    <citation type="submission" date="2021-01" db="EMBL/GenBank/DDBJ databases">
        <authorList>
            <person name="Schikora-Tamarit M.A."/>
        </authorList>
    </citation>
    <scope>NUCLEOTIDE SEQUENCE</scope>
    <source>
        <strain evidence="8">CBS6341</strain>
    </source>
</reference>
<accession>A0A9P8TI38</accession>
<name>A0A9P8TI38_9ASCO</name>
<feature type="compositionally biased region" description="Acidic residues" evidence="5">
    <location>
        <begin position="296"/>
        <end position="306"/>
    </location>
</feature>
<dbReference type="CDD" id="cd00063">
    <property type="entry name" value="FN3"/>
    <property type="match status" value="1"/>
</dbReference>
<evidence type="ECO:0000313" key="9">
    <source>
        <dbReference type="Proteomes" id="UP000769528"/>
    </source>
</evidence>
<dbReference type="InterPro" id="IPR031673">
    <property type="entry name" value="Chs5_N"/>
</dbReference>
<feature type="compositionally biased region" description="Acidic residues" evidence="5">
    <location>
        <begin position="559"/>
        <end position="575"/>
    </location>
</feature>
<dbReference type="Pfam" id="PF16892">
    <property type="entry name" value="CHS5_N"/>
    <property type="match status" value="1"/>
</dbReference>
<feature type="compositionally biased region" description="Basic and acidic residues" evidence="5">
    <location>
        <begin position="396"/>
        <end position="436"/>
    </location>
</feature>
<keyword evidence="9" id="KW-1185">Reference proteome</keyword>
<comment type="subcellular location">
    <subcellularLocation>
        <location evidence="1">Golgi apparatus</location>
    </subcellularLocation>
</comment>
<feature type="region of interest" description="Disordered" evidence="5">
    <location>
        <begin position="267"/>
        <end position="325"/>
    </location>
</feature>
<evidence type="ECO:0000256" key="1">
    <source>
        <dbReference type="ARBA" id="ARBA00004555"/>
    </source>
</evidence>
<dbReference type="PANTHER" id="PTHR47351">
    <property type="entry name" value="CHITIN BIOSYNTHESIS PROTEIN CHS5"/>
    <property type="match status" value="1"/>
</dbReference>
<dbReference type="AlphaFoldDB" id="A0A9P8TI38"/>
<feature type="domain" description="BRCT" evidence="6">
    <location>
        <begin position="164"/>
        <end position="256"/>
    </location>
</feature>
<feature type="compositionally biased region" description="Basic and acidic residues" evidence="5">
    <location>
        <begin position="481"/>
        <end position="528"/>
    </location>
</feature>
<dbReference type="InterPro" id="IPR001357">
    <property type="entry name" value="BRCT_dom"/>
</dbReference>
<dbReference type="Gene3D" id="3.40.50.10190">
    <property type="entry name" value="BRCT domain"/>
    <property type="match status" value="1"/>
</dbReference>
<evidence type="ECO:0000256" key="4">
    <source>
        <dbReference type="ARBA" id="ARBA00071189"/>
    </source>
</evidence>
<reference evidence="8" key="1">
    <citation type="journal article" date="2021" name="Open Biol.">
        <title>Shared evolutionary footprints suggest mitochondrial oxidative damage underlies multiple complex I losses in fungi.</title>
        <authorList>
            <person name="Schikora-Tamarit M.A."/>
            <person name="Marcet-Houben M."/>
            <person name="Nosek J."/>
            <person name="Gabaldon T."/>
        </authorList>
    </citation>
    <scope>NUCLEOTIDE SEQUENCE</scope>
    <source>
        <strain evidence="8">CBS6341</strain>
    </source>
</reference>
<feature type="compositionally biased region" description="Basic and acidic residues" evidence="5">
    <location>
        <begin position="452"/>
        <end position="473"/>
    </location>
</feature>
<dbReference type="SUPFAM" id="SSF52113">
    <property type="entry name" value="BRCT domain"/>
    <property type="match status" value="1"/>
</dbReference>
<keyword evidence="2" id="KW-0333">Golgi apparatus</keyword>
<dbReference type="SUPFAM" id="SSF49265">
    <property type="entry name" value="Fibronectin type III"/>
    <property type="match status" value="1"/>
</dbReference>
<organism evidence="8 9">
    <name type="scientific">Wickerhamomyces mucosus</name>
    <dbReference type="NCBI Taxonomy" id="1378264"/>
    <lineage>
        <taxon>Eukaryota</taxon>
        <taxon>Fungi</taxon>
        <taxon>Dikarya</taxon>
        <taxon>Ascomycota</taxon>
        <taxon>Saccharomycotina</taxon>
        <taxon>Saccharomycetes</taxon>
        <taxon>Phaffomycetales</taxon>
        <taxon>Wickerhamomycetaceae</taxon>
        <taxon>Wickerhamomyces</taxon>
    </lineage>
</organism>
<dbReference type="GO" id="GO:0005802">
    <property type="term" value="C:trans-Golgi network"/>
    <property type="evidence" value="ECO:0007669"/>
    <property type="project" value="TreeGrafter"/>
</dbReference>
<evidence type="ECO:0000259" key="7">
    <source>
        <dbReference type="PROSITE" id="PS50853"/>
    </source>
</evidence>
<evidence type="ECO:0000256" key="2">
    <source>
        <dbReference type="ARBA" id="ARBA00023034"/>
    </source>
</evidence>
<dbReference type="EMBL" id="JAEUBF010000117">
    <property type="protein sequence ID" value="KAH3680403.1"/>
    <property type="molecule type" value="Genomic_DNA"/>
</dbReference>
<feature type="domain" description="Fibronectin type-III" evidence="7">
    <location>
        <begin position="76"/>
        <end position="170"/>
    </location>
</feature>
<dbReference type="OrthoDB" id="245697at2759"/>
<sequence>MVEVSLTVGKLDASLALLLTEDHHLIEFPTILLPNGVKAGSIISIKCEQDLKKEQLERDNFKSIQDRILQLYGTNEPKAPVLKVKNITQTSAVLEWDPLELGSAEIKFLSLYKNGSRLGQIPNPLSTKTTKLSGLPLNTDFEFHLRLDTTSGTYESEHIKLTTHKMTDLSGITVCLGPIAADEGIEKDNITKALANIGAKPLQEEVKVDTTHFIATVGEGIQWKKALESNIPVVRPEWLKACEIERRIAGVRNFYLDADPSYLEQHRFHKKPAPAPEFEATSEQPNETESPKDVELTESNEQEGEQQEQKSVPASDSIEAEEVKEGLKTAPITIEPPVAEPILEGSAESTIEDGAGLVEEVLAEEINIQAGSQVELESVTSSAIPQNIDLTEEANRVQEHANEEPEKLTKESKEGVDNVGELKEKFEDIELTKEDVLPPNEELENNIESLNEENKVDGLKEKFEDINLTKEEENPTPNEELENRTESLNEEGRVEELKEKFEDIKLTKEDLAPSEDLENKTEEAKVELIPEITETEIKPEVNTEAIPEENTTEANKAEDGDDDENEDNIVEDTPEPESKPDTTSSSSNKKKNKKKKNKKK</sequence>
<evidence type="ECO:0000256" key="5">
    <source>
        <dbReference type="SAM" id="MobiDB-lite"/>
    </source>
</evidence>
<dbReference type="GO" id="GO:0046983">
    <property type="term" value="F:protein dimerization activity"/>
    <property type="evidence" value="ECO:0007669"/>
    <property type="project" value="InterPro"/>
</dbReference>
<dbReference type="InterPro" id="IPR031669">
    <property type="entry name" value="Fn3_2"/>
</dbReference>
<dbReference type="Gene3D" id="6.20.120.50">
    <property type="match status" value="1"/>
</dbReference>
<dbReference type="InterPro" id="IPR003961">
    <property type="entry name" value="FN3_dom"/>
</dbReference>
<dbReference type="PROSITE" id="PS50853">
    <property type="entry name" value="FN3"/>
    <property type="match status" value="1"/>
</dbReference>
<proteinExistence type="inferred from homology"/>
<dbReference type="Pfam" id="PF00533">
    <property type="entry name" value="BRCT"/>
    <property type="match status" value="1"/>
</dbReference>
<evidence type="ECO:0000259" key="6">
    <source>
        <dbReference type="PROSITE" id="PS50172"/>
    </source>
</evidence>
<dbReference type="InterPro" id="IPR036116">
    <property type="entry name" value="FN3_sf"/>
</dbReference>